<sequence>MDEGVTEHFTHQGRTMAYHRHARAADAPAPSRGGRPFLLVHGIGMGRAVYAELAAELSAHGTVYSVDLPGFGDSPEPQTPLSIPETGDFMAAFICEQQLQDPVLVGHSMGGQVVAEIHARHPELSSTGVLIAPAVNQAERTAARQALRMVQDLAGESPKVLALGTAQYAKAGPRWFFKKMRQMLDHRIEESLPHIQADVMVLRGEKDRVCPRPWTQQITDLLPQGRMEEIPDRGHEAVIRTSQPAAEIILNRLRDRQTG</sequence>
<dbReference type="AlphaFoldDB" id="A0A917AMB0"/>
<reference evidence="2" key="1">
    <citation type="journal article" date="2014" name="Int. J. Syst. Evol. Microbiol.">
        <title>Complete genome sequence of Corynebacterium casei LMG S-19264T (=DSM 44701T), isolated from a smear-ripened cheese.</title>
        <authorList>
            <consortium name="US DOE Joint Genome Institute (JGI-PGF)"/>
            <person name="Walter F."/>
            <person name="Albersmeier A."/>
            <person name="Kalinowski J."/>
            <person name="Ruckert C."/>
        </authorList>
    </citation>
    <scope>NUCLEOTIDE SEQUENCE</scope>
    <source>
        <strain evidence="2">CGMCC 1.15388</strain>
    </source>
</reference>
<keyword evidence="3" id="KW-1185">Reference proteome</keyword>
<reference evidence="2" key="2">
    <citation type="submission" date="2020-09" db="EMBL/GenBank/DDBJ databases">
        <authorList>
            <person name="Sun Q."/>
            <person name="Zhou Y."/>
        </authorList>
    </citation>
    <scope>NUCLEOTIDE SEQUENCE</scope>
    <source>
        <strain evidence="2">CGMCC 1.15388</strain>
    </source>
</reference>
<evidence type="ECO:0000259" key="1">
    <source>
        <dbReference type="Pfam" id="PF12697"/>
    </source>
</evidence>
<dbReference type="Proteomes" id="UP000633136">
    <property type="component" value="Unassembled WGS sequence"/>
</dbReference>
<dbReference type="EMBL" id="BMIS01000001">
    <property type="protein sequence ID" value="GGE60164.1"/>
    <property type="molecule type" value="Genomic_DNA"/>
</dbReference>
<gene>
    <name evidence="2" type="ORF">GCM10011401_03790</name>
</gene>
<dbReference type="PANTHER" id="PTHR43194:SF5">
    <property type="entry name" value="PIMELOYL-[ACYL-CARRIER PROTEIN] METHYL ESTER ESTERASE"/>
    <property type="match status" value="1"/>
</dbReference>
<comment type="caution">
    <text evidence="2">The sequence shown here is derived from an EMBL/GenBank/DDBJ whole genome shotgun (WGS) entry which is preliminary data.</text>
</comment>
<dbReference type="PANTHER" id="PTHR43194">
    <property type="entry name" value="HYDROLASE ALPHA/BETA FOLD FAMILY"/>
    <property type="match status" value="1"/>
</dbReference>
<accession>A0A917AMB0</accession>
<dbReference type="Gene3D" id="3.40.50.1820">
    <property type="entry name" value="alpha/beta hydrolase"/>
    <property type="match status" value="1"/>
</dbReference>
<dbReference type="RefSeq" id="WP_188682330.1">
    <property type="nucleotide sequence ID" value="NZ_BMIS01000001.1"/>
</dbReference>
<name>A0A917AMB0_9MICC</name>
<dbReference type="InterPro" id="IPR000073">
    <property type="entry name" value="AB_hydrolase_1"/>
</dbReference>
<protein>
    <recommendedName>
        <fullName evidence="1">AB hydrolase-1 domain-containing protein</fullName>
    </recommendedName>
</protein>
<dbReference type="InterPro" id="IPR050228">
    <property type="entry name" value="Carboxylesterase_BioH"/>
</dbReference>
<organism evidence="2 3">
    <name type="scientific">Nesterenkonia cremea</name>
    <dbReference type="NCBI Taxonomy" id="1882340"/>
    <lineage>
        <taxon>Bacteria</taxon>
        <taxon>Bacillati</taxon>
        <taxon>Actinomycetota</taxon>
        <taxon>Actinomycetes</taxon>
        <taxon>Micrococcales</taxon>
        <taxon>Micrococcaceae</taxon>
        <taxon>Nesterenkonia</taxon>
    </lineage>
</organism>
<dbReference type="GO" id="GO:0003824">
    <property type="term" value="F:catalytic activity"/>
    <property type="evidence" value="ECO:0007669"/>
    <property type="project" value="UniProtKB-ARBA"/>
</dbReference>
<dbReference type="Pfam" id="PF12697">
    <property type="entry name" value="Abhydrolase_6"/>
    <property type="match status" value="1"/>
</dbReference>
<proteinExistence type="predicted"/>
<evidence type="ECO:0000313" key="2">
    <source>
        <dbReference type="EMBL" id="GGE60164.1"/>
    </source>
</evidence>
<feature type="domain" description="AB hydrolase-1" evidence="1">
    <location>
        <begin position="37"/>
        <end position="246"/>
    </location>
</feature>
<dbReference type="SUPFAM" id="SSF53474">
    <property type="entry name" value="alpha/beta-Hydrolases"/>
    <property type="match status" value="1"/>
</dbReference>
<dbReference type="InterPro" id="IPR029058">
    <property type="entry name" value="AB_hydrolase_fold"/>
</dbReference>
<evidence type="ECO:0000313" key="3">
    <source>
        <dbReference type="Proteomes" id="UP000633136"/>
    </source>
</evidence>